<gene>
    <name evidence="2" type="ORF">BWQ96_10424</name>
</gene>
<dbReference type="Proteomes" id="UP000247409">
    <property type="component" value="Unassembled WGS sequence"/>
</dbReference>
<dbReference type="AlphaFoldDB" id="A0A2V3ICP4"/>
<feature type="region of interest" description="Disordered" evidence="1">
    <location>
        <begin position="1"/>
        <end position="52"/>
    </location>
</feature>
<evidence type="ECO:0000256" key="1">
    <source>
        <dbReference type="SAM" id="MobiDB-lite"/>
    </source>
</evidence>
<keyword evidence="3" id="KW-1185">Reference proteome</keyword>
<proteinExistence type="predicted"/>
<protein>
    <submittedName>
        <fullName evidence="2">Uncharacterized protein</fullName>
    </submittedName>
</protein>
<evidence type="ECO:0000313" key="2">
    <source>
        <dbReference type="EMBL" id="PXF39862.1"/>
    </source>
</evidence>
<comment type="caution">
    <text evidence="2">The sequence shown here is derived from an EMBL/GenBank/DDBJ whole genome shotgun (WGS) entry which is preliminary data.</text>
</comment>
<evidence type="ECO:0000313" key="3">
    <source>
        <dbReference type="Proteomes" id="UP000247409"/>
    </source>
</evidence>
<accession>A0A2V3ICP4</accession>
<sequence>MNITDSIRQLTDDDGNRAPSPPRPSSVLDLEAAEVAPDESATESPAIDNNDERDEAAIVGLEDTLCSLLFGDPWYAPTVYQGIRSSPSLFVRGLAFGLELSVLSRNSLPRMAVLRRVRRVVEDMEAADTLRPDRVSDSAAPRSRF</sequence>
<name>A0A2V3ICP4_9FLOR</name>
<dbReference type="EMBL" id="NBIV01000417">
    <property type="protein sequence ID" value="PXF39862.1"/>
    <property type="molecule type" value="Genomic_DNA"/>
</dbReference>
<organism evidence="2 3">
    <name type="scientific">Gracilariopsis chorda</name>
    <dbReference type="NCBI Taxonomy" id="448386"/>
    <lineage>
        <taxon>Eukaryota</taxon>
        <taxon>Rhodophyta</taxon>
        <taxon>Florideophyceae</taxon>
        <taxon>Rhodymeniophycidae</taxon>
        <taxon>Gracilariales</taxon>
        <taxon>Gracilariaceae</taxon>
        <taxon>Gracilariopsis</taxon>
    </lineage>
</organism>
<reference evidence="2 3" key="1">
    <citation type="journal article" date="2018" name="Mol. Biol. Evol.">
        <title>Analysis of the draft genome of the red seaweed Gracilariopsis chorda provides insights into genome size evolution in Rhodophyta.</title>
        <authorList>
            <person name="Lee J."/>
            <person name="Yang E.C."/>
            <person name="Graf L."/>
            <person name="Yang J.H."/>
            <person name="Qiu H."/>
            <person name="Zel Zion U."/>
            <person name="Chan C.X."/>
            <person name="Stephens T.G."/>
            <person name="Weber A.P.M."/>
            <person name="Boo G.H."/>
            <person name="Boo S.M."/>
            <person name="Kim K.M."/>
            <person name="Shin Y."/>
            <person name="Jung M."/>
            <person name="Lee S.J."/>
            <person name="Yim H.S."/>
            <person name="Lee J.H."/>
            <person name="Bhattacharya D."/>
            <person name="Yoon H.S."/>
        </authorList>
    </citation>
    <scope>NUCLEOTIDE SEQUENCE [LARGE SCALE GENOMIC DNA]</scope>
    <source>
        <strain evidence="2 3">SKKU-2015</strain>
        <tissue evidence="2">Whole body</tissue>
    </source>
</reference>